<evidence type="ECO:0000256" key="4">
    <source>
        <dbReference type="ARBA" id="ARBA00022833"/>
    </source>
</evidence>
<dbReference type="Pfam" id="PF00637">
    <property type="entry name" value="Clathrin"/>
    <property type="match status" value="1"/>
</dbReference>
<feature type="compositionally biased region" description="Basic residues" evidence="9">
    <location>
        <begin position="1061"/>
        <end position="1073"/>
    </location>
</feature>
<keyword evidence="5" id="KW-0472">Membrane</keyword>
<evidence type="ECO:0000256" key="2">
    <source>
        <dbReference type="ARBA" id="ARBA00022723"/>
    </source>
</evidence>
<protein>
    <recommendedName>
        <fullName evidence="14">Pep3/Vps18/deep orange domain-containing protein</fullName>
    </recommendedName>
</protein>
<feature type="region of interest" description="Disordered" evidence="9">
    <location>
        <begin position="37"/>
        <end position="68"/>
    </location>
</feature>
<evidence type="ECO:0000256" key="1">
    <source>
        <dbReference type="ARBA" id="ARBA00010454"/>
    </source>
</evidence>
<feature type="region of interest" description="Disordered" evidence="9">
    <location>
        <begin position="1"/>
        <end position="23"/>
    </location>
</feature>
<dbReference type="Pfam" id="PF26148">
    <property type="entry name" value="VPS18_RING_C"/>
    <property type="match status" value="1"/>
</dbReference>
<dbReference type="GO" id="GO:0005768">
    <property type="term" value="C:endosome"/>
    <property type="evidence" value="ECO:0007669"/>
    <property type="project" value="TreeGrafter"/>
</dbReference>
<dbReference type="InterPro" id="IPR058919">
    <property type="entry name" value="Pep3/Vps18_RING_C"/>
</dbReference>
<proteinExistence type="inferred from homology"/>
<feature type="compositionally biased region" description="Low complexity" evidence="9">
    <location>
        <begin position="998"/>
        <end position="1021"/>
    </location>
</feature>
<evidence type="ECO:0000256" key="6">
    <source>
        <dbReference type="ARBA" id="ARBA00029433"/>
    </source>
</evidence>
<evidence type="ECO:0000256" key="3">
    <source>
        <dbReference type="ARBA" id="ARBA00022771"/>
    </source>
</evidence>
<dbReference type="GO" id="GO:0048284">
    <property type="term" value="P:organelle fusion"/>
    <property type="evidence" value="ECO:0007669"/>
    <property type="project" value="TreeGrafter"/>
</dbReference>
<comment type="similarity">
    <text evidence="1">Belongs to the VPS18 family.</text>
</comment>
<dbReference type="InterPro" id="IPR007810">
    <property type="entry name" value="Pep3/Vps18_beta-prop"/>
</dbReference>
<feature type="coiled-coil region" evidence="8">
    <location>
        <begin position="1249"/>
        <end position="1290"/>
    </location>
</feature>
<keyword evidence="13" id="KW-1185">Reference proteome</keyword>
<keyword evidence="2" id="KW-0479">Metal-binding</keyword>
<dbReference type="EMBL" id="PYSW02000039">
    <property type="protein sequence ID" value="KAG2375262.1"/>
    <property type="molecule type" value="Genomic_DNA"/>
</dbReference>
<comment type="subcellular location">
    <subcellularLocation>
        <location evidence="6">Endomembrane system</location>
        <topology evidence="6">Peripheral membrane protein</topology>
        <orientation evidence="6">Cytoplasmic side</orientation>
    </subcellularLocation>
</comment>
<evidence type="ECO:0000313" key="13">
    <source>
        <dbReference type="Proteomes" id="UP000816034"/>
    </source>
</evidence>
<dbReference type="GO" id="GO:0030674">
    <property type="term" value="F:protein-macromolecule adaptor activity"/>
    <property type="evidence" value="ECO:0007669"/>
    <property type="project" value="TreeGrafter"/>
</dbReference>
<dbReference type="Pfam" id="PF05131">
    <property type="entry name" value="Pep3_Vps18"/>
    <property type="match status" value="1"/>
</dbReference>
<keyword evidence="3" id="KW-0863">Zinc-finger</keyword>
<dbReference type="InterPro" id="IPR055358">
    <property type="entry name" value="CHCR"/>
</dbReference>
<evidence type="ECO:0000256" key="7">
    <source>
        <dbReference type="PROSITE-ProRule" id="PRU01006"/>
    </source>
</evidence>
<reference evidence="12 13" key="1">
    <citation type="journal article" date="2018" name="BMC Genomics">
        <title>The genome of Naegleria lovaniensis, the basis for a comparative approach to unravel pathogenicity factors of the human pathogenic amoeba N. fowleri.</title>
        <authorList>
            <person name="Liechti N."/>
            <person name="Schurch N."/>
            <person name="Bruggmann R."/>
            <person name="Wittwer M."/>
        </authorList>
    </citation>
    <scope>NUCLEOTIDE SEQUENCE [LARGE SCALE GENOMIC DNA]</scope>
    <source>
        <strain evidence="12 13">ATCC 30569</strain>
    </source>
</reference>
<evidence type="ECO:0000256" key="8">
    <source>
        <dbReference type="SAM" id="Coils"/>
    </source>
</evidence>
<dbReference type="GO" id="GO:0006904">
    <property type="term" value="P:vesicle docking involved in exocytosis"/>
    <property type="evidence" value="ECO:0007669"/>
    <property type="project" value="TreeGrafter"/>
</dbReference>
<accession>A0AA88KJV0</accession>
<evidence type="ECO:0000313" key="12">
    <source>
        <dbReference type="EMBL" id="KAG2375262.1"/>
    </source>
</evidence>
<dbReference type="PANTHER" id="PTHR23323:SF26">
    <property type="entry name" value="VACUOLAR PROTEIN SORTING-ASSOCIATED PROTEIN 18 HOMOLOG"/>
    <property type="match status" value="1"/>
</dbReference>
<keyword evidence="8" id="KW-0175">Coiled coil</keyword>
<dbReference type="GO" id="GO:0007032">
    <property type="term" value="P:endosome organization"/>
    <property type="evidence" value="ECO:0007669"/>
    <property type="project" value="TreeGrafter"/>
</dbReference>
<evidence type="ECO:0008006" key="14">
    <source>
        <dbReference type="Google" id="ProtNLM"/>
    </source>
</evidence>
<organism evidence="12 13">
    <name type="scientific">Naegleria lovaniensis</name>
    <name type="common">Amoeba</name>
    <dbReference type="NCBI Taxonomy" id="51637"/>
    <lineage>
        <taxon>Eukaryota</taxon>
        <taxon>Discoba</taxon>
        <taxon>Heterolobosea</taxon>
        <taxon>Tetramitia</taxon>
        <taxon>Eutetramitia</taxon>
        <taxon>Vahlkampfiidae</taxon>
        <taxon>Naegleria</taxon>
    </lineage>
</organism>
<dbReference type="Proteomes" id="UP000816034">
    <property type="component" value="Unassembled WGS sequence"/>
</dbReference>
<evidence type="ECO:0000259" key="11">
    <source>
        <dbReference type="Pfam" id="PF26148"/>
    </source>
</evidence>
<comment type="caution">
    <text evidence="12">The sequence shown here is derived from an EMBL/GenBank/DDBJ whole genome shotgun (WGS) entry which is preliminary data.</text>
</comment>
<dbReference type="PANTHER" id="PTHR23323">
    <property type="entry name" value="VACUOLAR PROTEIN SORTING-ASSOCIATED PROTEIN"/>
    <property type="match status" value="1"/>
</dbReference>
<name>A0AA88KJV0_NAELO</name>
<dbReference type="InterPro" id="IPR000547">
    <property type="entry name" value="Clathrin_H-chain/VPS_repeat"/>
</dbReference>
<feature type="region of interest" description="Disordered" evidence="9">
    <location>
        <begin position="100"/>
        <end position="130"/>
    </location>
</feature>
<feature type="region of interest" description="Disordered" evidence="9">
    <location>
        <begin position="1364"/>
        <end position="1385"/>
    </location>
</feature>
<feature type="domain" description="Pep3/Vps18 beta-propeller" evidence="10">
    <location>
        <begin position="156"/>
        <end position="492"/>
    </location>
</feature>
<dbReference type="SMART" id="SM00299">
    <property type="entry name" value="CLH"/>
    <property type="match status" value="1"/>
</dbReference>
<feature type="compositionally biased region" description="Acidic residues" evidence="9">
    <location>
        <begin position="1"/>
        <end position="10"/>
    </location>
</feature>
<evidence type="ECO:0000256" key="9">
    <source>
        <dbReference type="SAM" id="MobiDB-lite"/>
    </source>
</evidence>
<dbReference type="GO" id="GO:0006886">
    <property type="term" value="P:intracellular protein transport"/>
    <property type="evidence" value="ECO:0007669"/>
    <property type="project" value="UniProtKB-UniRule"/>
</dbReference>
<evidence type="ECO:0000256" key="5">
    <source>
        <dbReference type="ARBA" id="ARBA00023136"/>
    </source>
</evidence>
<feature type="repeat" description="CHCR" evidence="7">
    <location>
        <begin position="1067"/>
        <end position="1219"/>
    </location>
</feature>
<evidence type="ECO:0000259" key="10">
    <source>
        <dbReference type="Pfam" id="PF05131"/>
    </source>
</evidence>
<keyword evidence="4" id="KW-0862">Zinc</keyword>
<gene>
    <name evidence="12" type="ORF">C9374_009885</name>
</gene>
<feature type="compositionally biased region" description="Acidic residues" evidence="9">
    <location>
        <begin position="1029"/>
        <end position="1050"/>
    </location>
</feature>
<dbReference type="GO" id="GO:0007033">
    <property type="term" value="P:vacuole organization"/>
    <property type="evidence" value="ECO:0007669"/>
    <property type="project" value="TreeGrafter"/>
</dbReference>
<dbReference type="GO" id="GO:0008270">
    <property type="term" value="F:zinc ion binding"/>
    <property type="evidence" value="ECO:0007669"/>
    <property type="project" value="UniProtKB-KW"/>
</dbReference>
<sequence length="1443" mass="162476">MDPNDLLDGDWDVHGGFGSRHGTNKKLGFSTVKDFTTTPNEASNASSSSSGNIATPSGVPGSNKTSLLKSAATTTSSYGDTNNISSSHIAAAYNLSGMMDSDDDDDDDDDGIRSAATNKHDSMAGGGTSNTSAGEILSTDLLQQQQNLLLNDQSRFLVEQIEFQFSKTFIQVCASKGNLLLVTDQNTCIYVDDDFERYREFKINVGDDDEDHEKIHKCFIDPSGYHVLVSMTNGDNYYFNSQNNKNPKIPVPKLKNMIIESVGWDSETCNRDQTGPILIGTSDSKIYECSLENDLKEPVKSPLKLLFDFNDCDMLVSTGPITGIEIVYFPKSKNSFNCYLILIATRLRLFEFVGGPTLQDVFTPYKQSYDLLRYKELPAKRSDMLPKCGELHLFKPPLTREITSSSSGGVGGVGSSNVLDQQLSFAWLSNAGIFHGVLNFSNPNSRQPQSGVSVISESEVIQYDNKSASQVMSISISEFHMFVLYPEKLQILMQPAGLCSTAASNVAVAAANMNPMLLMMNVGGSNSTSIGMNSGGIGNIGLGNIGIGNIGLGSGIGSGSIGNGVNSIGMNNSTSSTSSVQQDIEKFFQNNGNSNNNNMLQDASTFTNHHSQDLNLLVASLASNHVGEISLSDIRVVYSQPFPVSTSGELIGLCTDSSQRDRIIYLYSSSAVWRITIDDEEKDVWKLYLEQALDPKSSKESYFDIAYKLCKQDPKTKDIVLSAKADYYFKTGKYNEAANIYAMTSKSFEQVSIAFHNRGQKDALRIYVLSKLQILKKNIKTENQDATQLCCLCTWLTEMYLDKLNELYDLVNLQTFSNPISGNMNDVMNHSQQQQLSYEEQYKIAKDEFRSFLEQHKKYLNKETTFRLISSHGQTEEVIYFAMLIEDYERVISYCITEKDYKEALGILNKYCTTRQYEDYFYKFAPILMQHLPKETVNTLTQKRFLDSGKLIPALMRYISQQHHHLSAMTTTTTSIETQSATAASNNANTTTTTLQSVAGTTTSNNGTHTLTKKTSSQLTKQHTHEDHDMDDEEFTDSLLDDEQEEEEENDHTSSPPLQKHSSHHQQIHHHHQQQLNDHQQFSSYLTSEQQNHVIRYLEWCIRKQENEDPAIHNLLLTLYADLEDDEKLLTFLDTEGENNYYDPKYALRVCSQKKKIEACVRLYSSMQLFDDAVDLALENDNIELARECADKPEDDENKKKLWLKIAKHVINSNTGVKQAIEFLSYTDKIKLEDILPYFPDFSHIDDFKEEICKSLDQYKDEIEKLKSEMQEATQTASEIREDIKELKHRYGYITANAKCDLSSKSVLTTDFYLFPCQHVFRADALVEEVLRHSKSKELREKLIQLEEKRKLYNRQLEMLSNTMSNNSSQQQHDESPSYGQQPSMVGLDQKELSQLQDELRELDEILSAECPLCGEMMINSIDESFISQEEMETSIYNSWSIA</sequence>
<dbReference type="GO" id="GO:0030897">
    <property type="term" value="C:HOPS complex"/>
    <property type="evidence" value="ECO:0007669"/>
    <property type="project" value="TreeGrafter"/>
</dbReference>
<dbReference type="RefSeq" id="XP_044544436.1">
    <property type="nucleotide sequence ID" value="XM_044700121.1"/>
</dbReference>
<dbReference type="PROSITE" id="PS50236">
    <property type="entry name" value="CHCR"/>
    <property type="match status" value="1"/>
</dbReference>
<feature type="domain" description="Pep3/Vps18 RING C-terminal" evidence="11">
    <location>
        <begin position="1298"/>
        <end position="1350"/>
    </location>
</feature>
<feature type="region of interest" description="Disordered" evidence="9">
    <location>
        <begin position="998"/>
        <end position="1078"/>
    </location>
</feature>
<feature type="compositionally biased region" description="Acidic residues" evidence="9">
    <location>
        <begin position="100"/>
        <end position="110"/>
    </location>
</feature>
<dbReference type="GeneID" id="68102339"/>